<keyword evidence="2 5" id="KW-0812">Transmembrane</keyword>
<feature type="transmembrane region" description="Helical" evidence="5">
    <location>
        <begin position="257"/>
        <end position="276"/>
    </location>
</feature>
<evidence type="ECO:0000313" key="6">
    <source>
        <dbReference type="EMBL" id="SKA91475.1"/>
    </source>
</evidence>
<dbReference type="OrthoDB" id="9767361at2"/>
<feature type="transmembrane region" description="Helical" evidence="5">
    <location>
        <begin position="182"/>
        <end position="202"/>
    </location>
</feature>
<dbReference type="EMBL" id="FUYF01000013">
    <property type="protein sequence ID" value="SKA91475.1"/>
    <property type="molecule type" value="Genomic_DNA"/>
</dbReference>
<evidence type="ECO:0000256" key="4">
    <source>
        <dbReference type="ARBA" id="ARBA00023136"/>
    </source>
</evidence>
<dbReference type="GO" id="GO:0015108">
    <property type="term" value="F:chloride transmembrane transporter activity"/>
    <property type="evidence" value="ECO:0007669"/>
    <property type="project" value="InterPro"/>
</dbReference>
<dbReference type="InterPro" id="IPR014743">
    <property type="entry name" value="Cl-channel_core"/>
</dbReference>
<protein>
    <submittedName>
        <fullName evidence="6">H+/Cl-antiporter ClcA</fullName>
    </submittedName>
</protein>
<feature type="transmembrane region" description="Helical" evidence="5">
    <location>
        <begin position="377"/>
        <end position="397"/>
    </location>
</feature>
<evidence type="ECO:0000313" key="7">
    <source>
        <dbReference type="Proteomes" id="UP000190286"/>
    </source>
</evidence>
<name>A0A1T4XQW2_9FIRM</name>
<feature type="transmembrane region" description="Helical" evidence="5">
    <location>
        <begin position="296"/>
        <end position="314"/>
    </location>
</feature>
<keyword evidence="3 5" id="KW-1133">Transmembrane helix</keyword>
<dbReference type="Pfam" id="PF00654">
    <property type="entry name" value="Voltage_CLC"/>
    <property type="match status" value="1"/>
</dbReference>
<dbReference type="PANTHER" id="PTHR43427">
    <property type="entry name" value="CHLORIDE CHANNEL PROTEIN CLC-E"/>
    <property type="match status" value="1"/>
</dbReference>
<gene>
    <name evidence="6" type="ORF">SAMN02745178_02141</name>
</gene>
<dbReference type="AlphaFoldDB" id="A0A1T4XQW2"/>
<dbReference type="InterPro" id="IPR001807">
    <property type="entry name" value="ClC"/>
</dbReference>
<dbReference type="Proteomes" id="UP000190286">
    <property type="component" value="Unassembled WGS sequence"/>
</dbReference>
<sequence length="436" mass="45961">MERIKRYLRSAAGYQAVCAKWLVLAALVGCVVGPLGGAFGLALNWANATRGAHPWLLYLLPVAGLVIVFLYHRFDPDGGGSTNQIFVSVREHKPLTLRTAPLIFVSTVATHLFGGSSGREGAALLLGGSVSGQLGRALRLENRDCRLMTMCGMAGAFSAIFGTPLAATIFTLEVVDVGSMQYAALLPCLVSALLGVFISGKMGLAPEAFVLQAEAAPTPDNLVRVIILGALLAALSIFFCELLHVTPKLYRKFFPNIYLRVAAGGVLIIALTKLLGTTDYNGAGAAVIEAAIDGEAVPYAFLLKMLFTALTLGAGFKGGEIVPIFFTGATFGCVAAPLLGLPPQLGAALGMVALFCGCTNSPLASICLAIEVFGGQCVSLFALACAVSYMLSSYFSLYREQHFLHSKLRIVGVQRVHGHWSETDAAHLTTNDDGEN</sequence>
<feature type="transmembrane region" description="Helical" evidence="5">
    <location>
        <begin position="222"/>
        <end position="245"/>
    </location>
</feature>
<comment type="subcellular location">
    <subcellularLocation>
        <location evidence="1">Membrane</location>
        <topology evidence="1">Multi-pass membrane protein</topology>
    </subcellularLocation>
</comment>
<feature type="transmembrane region" description="Helical" evidence="5">
    <location>
        <begin position="55"/>
        <end position="74"/>
    </location>
</feature>
<reference evidence="6 7" key="1">
    <citation type="submission" date="2017-02" db="EMBL/GenBank/DDBJ databases">
        <authorList>
            <person name="Peterson S.W."/>
        </authorList>
    </citation>
    <scope>NUCLEOTIDE SEQUENCE [LARGE SCALE GENOMIC DNA]</scope>
    <source>
        <strain evidence="6 7">ATCC 27749</strain>
    </source>
</reference>
<feature type="transmembrane region" description="Helical" evidence="5">
    <location>
        <begin position="347"/>
        <end position="370"/>
    </location>
</feature>
<organism evidence="6 7">
    <name type="scientific">Gemmiger formicilis</name>
    <dbReference type="NCBI Taxonomy" id="745368"/>
    <lineage>
        <taxon>Bacteria</taxon>
        <taxon>Bacillati</taxon>
        <taxon>Bacillota</taxon>
        <taxon>Clostridia</taxon>
        <taxon>Eubacteriales</taxon>
        <taxon>Gemmiger</taxon>
    </lineage>
</organism>
<feature type="transmembrane region" description="Helical" evidence="5">
    <location>
        <begin position="21"/>
        <end position="43"/>
    </location>
</feature>
<dbReference type="PANTHER" id="PTHR43427:SF12">
    <property type="entry name" value="CHLORIDE TRANSPORTER"/>
    <property type="match status" value="1"/>
</dbReference>
<keyword evidence="7" id="KW-1185">Reference proteome</keyword>
<feature type="transmembrane region" description="Helical" evidence="5">
    <location>
        <begin position="321"/>
        <end position="341"/>
    </location>
</feature>
<evidence type="ECO:0000256" key="3">
    <source>
        <dbReference type="ARBA" id="ARBA00022989"/>
    </source>
</evidence>
<dbReference type="Gene3D" id="1.10.3080.10">
    <property type="entry name" value="Clc chloride channel"/>
    <property type="match status" value="1"/>
</dbReference>
<proteinExistence type="predicted"/>
<dbReference type="RefSeq" id="WP_078785008.1">
    <property type="nucleotide sequence ID" value="NZ_CABIYV010000002.1"/>
</dbReference>
<evidence type="ECO:0000256" key="1">
    <source>
        <dbReference type="ARBA" id="ARBA00004141"/>
    </source>
</evidence>
<dbReference type="InterPro" id="IPR050368">
    <property type="entry name" value="ClC-type_chloride_channel"/>
</dbReference>
<feature type="transmembrane region" description="Helical" evidence="5">
    <location>
        <begin position="147"/>
        <end position="170"/>
    </location>
</feature>
<dbReference type="GO" id="GO:0016020">
    <property type="term" value="C:membrane"/>
    <property type="evidence" value="ECO:0007669"/>
    <property type="project" value="UniProtKB-SubCell"/>
</dbReference>
<keyword evidence="4 5" id="KW-0472">Membrane</keyword>
<evidence type="ECO:0000256" key="5">
    <source>
        <dbReference type="SAM" id="Phobius"/>
    </source>
</evidence>
<accession>A0A1T4XQW2</accession>
<dbReference type="SUPFAM" id="SSF81340">
    <property type="entry name" value="Clc chloride channel"/>
    <property type="match status" value="1"/>
</dbReference>
<dbReference type="STRING" id="745368.SAMN02745178_02141"/>
<evidence type="ECO:0000256" key="2">
    <source>
        <dbReference type="ARBA" id="ARBA00022692"/>
    </source>
</evidence>
<dbReference type="GeneID" id="93338590"/>